<evidence type="ECO:0000313" key="2">
    <source>
        <dbReference type="Proteomes" id="UP000236178"/>
    </source>
</evidence>
<dbReference type="InterPro" id="IPR049799">
    <property type="entry name" value="SitI3-like"/>
</dbReference>
<dbReference type="AlphaFoldDB" id="A0A2I0SVG5"/>
<evidence type="ECO:0000313" key="1">
    <source>
        <dbReference type="EMBL" id="PKT73905.1"/>
    </source>
</evidence>
<dbReference type="Proteomes" id="UP000236178">
    <property type="component" value="Unassembled WGS sequence"/>
</dbReference>
<sequence>MAIEYDLDIATRSPASEVASWLAEIGRESGVFDESITGERLTERGVFAYTRRETCVSVLQQRPPQPWDPVVTNLGFAPTVGVGFRMGKEADTSDQQNDMIRLIAPLLDRIEGDAVLHYQFEVVWLLRKNGELSLNERDDLWPADRLALAPRPYRRETHTMDMD</sequence>
<organism evidence="1 2">
    <name type="scientific">Streptomyces populi</name>
    <dbReference type="NCBI Taxonomy" id="2058924"/>
    <lineage>
        <taxon>Bacteria</taxon>
        <taxon>Bacillati</taxon>
        <taxon>Actinomycetota</taxon>
        <taxon>Actinomycetes</taxon>
        <taxon>Kitasatosporales</taxon>
        <taxon>Streptomycetaceae</taxon>
        <taxon>Streptomyces</taxon>
    </lineage>
</organism>
<accession>A0A2I0SVG5</accession>
<keyword evidence="2" id="KW-1185">Reference proteome</keyword>
<dbReference type="RefSeq" id="WP_103548308.1">
    <property type="nucleotide sequence ID" value="NZ_JBHJSK010000026.1"/>
</dbReference>
<reference evidence="1 2" key="1">
    <citation type="submission" date="2017-12" db="EMBL/GenBank/DDBJ databases">
        <title>Streptomyces populusis sp. nov., a novel endophytic actinobacterium isolated from stems of Populus adenopoda Maxim.</title>
        <authorList>
            <person name="Wang Z."/>
        </authorList>
    </citation>
    <scope>NUCLEOTIDE SEQUENCE [LARGE SCALE GENOMIC DNA]</scope>
    <source>
        <strain evidence="1 2">A249</strain>
    </source>
</reference>
<name>A0A2I0SVG5_9ACTN</name>
<proteinExistence type="predicted"/>
<dbReference type="EMBL" id="PJOS01000007">
    <property type="protein sequence ID" value="PKT73905.1"/>
    <property type="molecule type" value="Genomic_DNA"/>
</dbReference>
<protein>
    <submittedName>
        <fullName evidence="1">Uncharacterized protein</fullName>
    </submittedName>
</protein>
<dbReference type="OrthoDB" id="3827759at2"/>
<gene>
    <name evidence="1" type="ORF">CW362_06020</name>
</gene>
<dbReference type="NCBIfam" id="NF040657">
    <property type="entry name" value="immun_SitI3"/>
    <property type="match status" value="1"/>
</dbReference>
<comment type="caution">
    <text evidence="1">The sequence shown here is derived from an EMBL/GenBank/DDBJ whole genome shotgun (WGS) entry which is preliminary data.</text>
</comment>